<sequence length="131" mass="15707">MRNDSQLQTLVAWPSYFYFPIQNSIQRFLVWTASYSKQLSNDSFSARLLFLLQGRHIAICFIIFVTNNLLCISSLRLTFHPDLLFLFQGWSSCWVFIVVFPVPTCFFARLLFLFFELNFYCRLLFLFRLER</sequence>
<protein>
    <submittedName>
        <fullName evidence="2">Uncharacterized protein</fullName>
    </submittedName>
</protein>
<keyword evidence="1" id="KW-0472">Membrane</keyword>
<reference evidence="2 3" key="1">
    <citation type="submission" date="2017-01" db="EMBL/GenBank/DDBJ databases">
        <title>Genome Sequencing of a Marine Spirillum, Oceanospirillum multiglobuliferum ATCC 33336, from Japan.</title>
        <authorList>
            <person name="Carney J.G."/>
            <person name="Trachtenberg A.M."/>
            <person name="Rheaume B.A."/>
            <person name="Linnane J.D."/>
            <person name="Pitts N.L."/>
            <person name="Mykles D.L."/>
            <person name="Maclea K.S."/>
        </authorList>
    </citation>
    <scope>NUCLEOTIDE SEQUENCE [LARGE SCALE GENOMIC DNA]</scope>
    <source>
        <strain evidence="2 3">ATCC 33336</strain>
    </source>
</reference>
<comment type="caution">
    <text evidence="2">The sequence shown here is derived from an EMBL/GenBank/DDBJ whole genome shotgun (WGS) entry which is preliminary data.</text>
</comment>
<dbReference type="Proteomes" id="UP000191418">
    <property type="component" value="Unassembled WGS sequence"/>
</dbReference>
<dbReference type="EMBL" id="MTSM01000016">
    <property type="protein sequence ID" value="OPX54904.1"/>
    <property type="molecule type" value="Genomic_DNA"/>
</dbReference>
<organism evidence="2 3">
    <name type="scientific">Oceanospirillum multiglobuliferum</name>
    <dbReference type="NCBI Taxonomy" id="64969"/>
    <lineage>
        <taxon>Bacteria</taxon>
        <taxon>Pseudomonadati</taxon>
        <taxon>Pseudomonadota</taxon>
        <taxon>Gammaproteobacteria</taxon>
        <taxon>Oceanospirillales</taxon>
        <taxon>Oceanospirillaceae</taxon>
        <taxon>Oceanospirillum</taxon>
    </lineage>
</organism>
<feature type="transmembrane region" description="Helical" evidence="1">
    <location>
        <begin position="48"/>
        <end position="71"/>
    </location>
</feature>
<keyword evidence="1" id="KW-0812">Transmembrane</keyword>
<evidence type="ECO:0000313" key="2">
    <source>
        <dbReference type="EMBL" id="OPX54904.1"/>
    </source>
</evidence>
<evidence type="ECO:0000313" key="3">
    <source>
        <dbReference type="Proteomes" id="UP000191418"/>
    </source>
</evidence>
<keyword evidence="3" id="KW-1185">Reference proteome</keyword>
<dbReference type="AlphaFoldDB" id="A0A1V4T4P8"/>
<name>A0A1V4T4P8_9GAMM</name>
<accession>A0A1V4T4P8</accession>
<keyword evidence="1" id="KW-1133">Transmembrane helix</keyword>
<evidence type="ECO:0000256" key="1">
    <source>
        <dbReference type="SAM" id="Phobius"/>
    </source>
</evidence>
<proteinExistence type="predicted"/>
<gene>
    <name evidence="2" type="ORF">BTE48_11860</name>
</gene>